<evidence type="ECO:0000313" key="2">
    <source>
        <dbReference type="EMBL" id="GII80713.1"/>
    </source>
</evidence>
<gene>
    <name evidence="2" type="ORF">Sru01_56950</name>
</gene>
<dbReference type="GO" id="GO:0042602">
    <property type="term" value="F:riboflavin reductase (NADPH) activity"/>
    <property type="evidence" value="ECO:0007669"/>
    <property type="project" value="TreeGrafter"/>
</dbReference>
<keyword evidence="3" id="KW-1185">Reference proteome</keyword>
<dbReference type="InterPro" id="IPR016040">
    <property type="entry name" value="NAD(P)-bd_dom"/>
</dbReference>
<evidence type="ECO:0000313" key="3">
    <source>
        <dbReference type="Proteomes" id="UP000655287"/>
    </source>
</evidence>
<accession>A0A919V421</accession>
<comment type="caution">
    <text evidence="2">The sequence shown here is derived from an EMBL/GenBank/DDBJ whole genome shotgun (WGS) entry which is preliminary data.</text>
</comment>
<dbReference type="EMBL" id="BOOU01000077">
    <property type="protein sequence ID" value="GII80713.1"/>
    <property type="molecule type" value="Genomic_DNA"/>
</dbReference>
<dbReference type="AlphaFoldDB" id="A0A919V421"/>
<dbReference type="Proteomes" id="UP000655287">
    <property type="component" value="Unassembled WGS sequence"/>
</dbReference>
<name>A0A919V421_9ACTN</name>
<dbReference type="SUPFAM" id="SSF51735">
    <property type="entry name" value="NAD(P)-binding Rossmann-fold domains"/>
    <property type="match status" value="1"/>
</dbReference>
<dbReference type="PANTHER" id="PTHR43355">
    <property type="entry name" value="FLAVIN REDUCTASE (NADPH)"/>
    <property type="match status" value="1"/>
</dbReference>
<dbReference type="GO" id="GO:0004074">
    <property type="term" value="F:biliverdin reductase [NAD(P)H] activity"/>
    <property type="evidence" value="ECO:0007669"/>
    <property type="project" value="TreeGrafter"/>
</dbReference>
<reference evidence="2" key="1">
    <citation type="submission" date="2021-01" db="EMBL/GenBank/DDBJ databases">
        <title>Whole genome shotgun sequence of Sphaerisporangium rufum NBRC 109079.</title>
        <authorList>
            <person name="Komaki H."/>
            <person name="Tamura T."/>
        </authorList>
    </citation>
    <scope>NUCLEOTIDE SEQUENCE</scope>
    <source>
        <strain evidence="2">NBRC 109079</strain>
    </source>
</reference>
<protein>
    <submittedName>
        <fullName evidence="2">NADH-flavin reductase</fullName>
    </submittedName>
</protein>
<dbReference type="InterPro" id="IPR051606">
    <property type="entry name" value="Polyketide_Oxido-like"/>
</dbReference>
<dbReference type="Gene3D" id="3.40.50.720">
    <property type="entry name" value="NAD(P)-binding Rossmann-like Domain"/>
    <property type="match status" value="1"/>
</dbReference>
<dbReference type="InterPro" id="IPR036291">
    <property type="entry name" value="NAD(P)-bd_dom_sf"/>
</dbReference>
<organism evidence="2 3">
    <name type="scientific">Sphaerisporangium rufum</name>
    <dbReference type="NCBI Taxonomy" id="1381558"/>
    <lineage>
        <taxon>Bacteria</taxon>
        <taxon>Bacillati</taxon>
        <taxon>Actinomycetota</taxon>
        <taxon>Actinomycetes</taxon>
        <taxon>Streptosporangiales</taxon>
        <taxon>Streptosporangiaceae</taxon>
        <taxon>Sphaerisporangium</taxon>
    </lineage>
</organism>
<dbReference type="Pfam" id="PF13460">
    <property type="entry name" value="NAD_binding_10"/>
    <property type="match status" value="1"/>
</dbReference>
<proteinExistence type="predicted"/>
<feature type="domain" description="NAD(P)-binding" evidence="1">
    <location>
        <begin position="7"/>
        <end position="201"/>
    </location>
</feature>
<dbReference type="RefSeq" id="WP_203991843.1">
    <property type="nucleotide sequence ID" value="NZ_BOOU01000077.1"/>
</dbReference>
<sequence length="212" mass="22003">MKVAVFGATGRTGQEVVRQALDAGHQVTAVVRDPAGLRIDHPALQVVTTADVTRPETFQAALAGQDAVVSALGSRTRRSGGIATAATRAILRASAAAGVARVEVLSAMPVGPMPAGESAARRLILVPLLRRFLRDAYADLAAMEDEVRHSAAEWTIVRPPRLTLGPRTGDYRVVVGGNVPAARSISRADLAHAMLALLDDPAAVKQAVGVAG</sequence>
<evidence type="ECO:0000259" key="1">
    <source>
        <dbReference type="Pfam" id="PF13460"/>
    </source>
</evidence>
<dbReference type="PANTHER" id="PTHR43355:SF2">
    <property type="entry name" value="FLAVIN REDUCTASE (NADPH)"/>
    <property type="match status" value="1"/>
</dbReference>